<evidence type="ECO:0000313" key="2">
    <source>
        <dbReference type="Proteomes" id="UP000681290"/>
    </source>
</evidence>
<sequence length="87" mass="9650">MMLYGGWDVAGEYLCCIMEQGKRRRAIRIQTAPVQAVAYFAEEVGQQSDMEGMLGNILGGRAAHKAPAFDRAQAVHVGRKMKMIVHQ</sequence>
<name>A0ABQ4MLX5_9BACL</name>
<dbReference type="Proteomes" id="UP000681290">
    <property type="component" value="Unassembled WGS sequence"/>
</dbReference>
<keyword evidence="2" id="KW-1185">Reference proteome</keyword>
<evidence type="ECO:0000313" key="1">
    <source>
        <dbReference type="EMBL" id="GIP56966.1"/>
    </source>
</evidence>
<proteinExistence type="predicted"/>
<organism evidence="1 2">
    <name type="scientific">Paenibacillus woosongensis</name>
    <dbReference type="NCBI Taxonomy" id="307580"/>
    <lineage>
        <taxon>Bacteria</taxon>
        <taxon>Bacillati</taxon>
        <taxon>Bacillota</taxon>
        <taxon>Bacilli</taxon>
        <taxon>Bacillales</taxon>
        <taxon>Paenibacillaceae</taxon>
        <taxon>Paenibacillus</taxon>
    </lineage>
</organism>
<dbReference type="EMBL" id="BOSM01000001">
    <property type="protein sequence ID" value="GIP56966.1"/>
    <property type="molecule type" value="Genomic_DNA"/>
</dbReference>
<gene>
    <name evidence="1" type="ORF">J15TS10_07800</name>
</gene>
<protein>
    <submittedName>
        <fullName evidence="1">Uncharacterized protein</fullName>
    </submittedName>
</protein>
<reference evidence="1 2" key="1">
    <citation type="submission" date="2021-03" db="EMBL/GenBank/DDBJ databases">
        <title>Antimicrobial resistance genes in bacteria isolated from Japanese honey, and their potential for conferring macrolide and lincosamide resistance in the American foulbrood pathogen Paenibacillus larvae.</title>
        <authorList>
            <person name="Okamoto M."/>
            <person name="Kumagai M."/>
            <person name="Kanamori H."/>
            <person name="Takamatsu D."/>
        </authorList>
    </citation>
    <scope>NUCLEOTIDE SEQUENCE [LARGE SCALE GENOMIC DNA]</scope>
    <source>
        <strain evidence="1 2">J15TS10</strain>
    </source>
</reference>
<accession>A0ABQ4MLX5</accession>
<comment type="caution">
    <text evidence="1">The sequence shown here is derived from an EMBL/GenBank/DDBJ whole genome shotgun (WGS) entry which is preliminary data.</text>
</comment>